<dbReference type="EMBL" id="JASNJE010000007">
    <property type="protein sequence ID" value="MDK3073142.1"/>
    <property type="molecule type" value="Genomic_DNA"/>
</dbReference>
<proteinExistence type="predicted"/>
<name>A0ABT7FDF2_9RHOB</name>
<keyword evidence="2" id="KW-1185">Reference proteome</keyword>
<accession>A0ABT7FDF2</accession>
<dbReference type="InterPro" id="IPR046149">
    <property type="entry name" value="DUF6151"/>
</dbReference>
<comment type="caution">
    <text evidence="1">The sequence shown here is derived from an EMBL/GenBank/DDBJ whole genome shotgun (WGS) entry which is preliminary data.</text>
</comment>
<organism evidence="1 2">
    <name type="scientific">Sedimentitalea xiamensis</name>
    <dbReference type="NCBI Taxonomy" id="3050037"/>
    <lineage>
        <taxon>Bacteria</taxon>
        <taxon>Pseudomonadati</taxon>
        <taxon>Pseudomonadota</taxon>
        <taxon>Alphaproteobacteria</taxon>
        <taxon>Rhodobacterales</taxon>
        <taxon>Paracoccaceae</taxon>
        <taxon>Sedimentitalea</taxon>
    </lineage>
</organism>
<evidence type="ECO:0000313" key="1">
    <source>
        <dbReference type="EMBL" id="MDK3073142.1"/>
    </source>
</evidence>
<gene>
    <name evidence="1" type="ORF">QO034_08485</name>
</gene>
<sequence>MVDRNAIVFSCDCGQIRGTISPATSASGIHAICHCRDCRAAELHLNRKDPDPHGVELFMTTPDTVQFEQGAANLAILRLGPRGLLRWYANCCKVPMFNTLAKSGLPFSSIHTGRLQDVSAIGPVRVEAFIPQSGGAPKHKGSAFMAWRLAVGLGSARLSGRWKQTPFFDLDTGAPTAPVHVLTKEQRAALYT</sequence>
<reference evidence="1 2" key="1">
    <citation type="submission" date="2023-05" db="EMBL/GenBank/DDBJ databases">
        <title>Sedimentitalea sp. nov. JM2-8.</title>
        <authorList>
            <person name="Huang J."/>
        </authorList>
    </citation>
    <scope>NUCLEOTIDE SEQUENCE [LARGE SCALE GENOMIC DNA]</scope>
    <source>
        <strain evidence="1 2">JM2-8</strain>
    </source>
</reference>
<dbReference type="Pfam" id="PF19648">
    <property type="entry name" value="DUF6151"/>
    <property type="match status" value="1"/>
</dbReference>
<evidence type="ECO:0000313" key="2">
    <source>
        <dbReference type="Proteomes" id="UP001227126"/>
    </source>
</evidence>
<dbReference type="InterPro" id="IPR011057">
    <property type="entry name" value="Mss4-like_sf"/>
</dbReference>
<dbReference type="SUPFAM" id="SSF51316">
    <property type="entry name" value="Mss4-like"/>
    <property type="match status" value="1"/>
</dbReference>
<dbReference type="Proteomes" id="UP001227126">
    <property type="component" value="Unassembled WGS sequence"/>
</dbReference>
<dbReference type="Gene3D" id="3.90.1590.10">
    <property type="entry name" value="glutathione-dependent formaldehyde- activating enzyme (gfa)"/>
    <property type="match status" value="1"/>
</dbReference>
<protein>
    <submittedName>
        <fullName evidence="1">DUF6151 family protein</fullName>
    </submittedName>
</protein>
<dbReference type="RefSeq" id="WP_284485079.1">
    <property type="nucleotide sequence ID" value="NZ_JASNJE010000007.1"/>
</dbReference>